<dbReference type="PRINTS" id="PR00085">
    <property type="entry name" value="THFDHDRGNASE"/>
</dbReference>
<evidence type="ECO:0000256" key="9">
    <source>
        <dbReference type="ARBA" id="ARBA00023167"/>
    </source>
</evidence>
<evidence type="ECO:0000256" key="7">
    <source>
        <dbReference type="ARBA" id="ARBA00023002"/>
    </source>
</evidence>
<comment type="function">
    <text evidence="11">Catalyzes the oxidation of 5,10-methylenetetrahydrofolate to 5,10-methenyltetrahydrofolate and then the hydrolysis of 5,10-methenyltetrahydrofolate to 10-formyltetrahydrofolate.</text>
</comment>
<evidence type="ECO:0000259" key="13">
    <source>
        <dbReference type="Pfam" id="PF02882"/>
    </source>
</evidence>
<dbReference type="NCBIfam" id="NF010776">
    <property type="entry name" value="PRK14179.1"/>
    <property type="match status" value="1"/>
</dbReference>
<dbReference type="NCBIfam" id="NF008058">
    <property type="entry name" value="PRK10792.1"/>
    <property type="match status" value="1"/>
</dbReference>
<dbReference type="InterPro" id="IPR020867">
    <property type="entry name" value="THF_DH/CycHdrlase_CS"/>
</dbReference>
<keyword evidence="15" id="KW-1185">Reference proteome</keyword>
<evidence type="ECO:0000256" key="8">
    <source>
        <dbReference type="ARBA" id="ARBA00023102"/>
    </source>
</evidence>
<evidence type="ECO:0000256" key="4">
    <source>
        <dbReference type="ARBA" id="ARBA00022755"/>
    </source>
</evidence>
<dbReference type="RefSeq" id="WP_156805231.1">
    <property type="nucleotide sequence ID" value="NZ_JBHSOJ010000016.1"/>
</dbReference>
<name>A0ABW0UDR3_9STRE</name>
<comment type="caution">
    <text evidence="14">The sequence shown here is derived from an EMBL/GenBank/DDBJ whole genome shotgun (WGS) entry which is preliminary data.</text>
</comment>
<dbReference type="EC" id="1.5.1.5" evidence="11"/>
<dbReference type="SUPFAM" id="SSF53223">
    <property type="entry name" value="Aminoacid dehydrogenase-like, N-terminal domain"/>
    <property type="match status" value="1"/>
</dbReference>
<keyword evidence="2 11" id="KW-0554">One-carbon metabolism</keyword>
<evidence type="ECO:0000256" key="6">
    <source>
        <dbReference type="ARBA" id="ARBA00022857"/>
    </source>
</evidence>
<comment type="catalytic activity">
    <reaction evidence="11">
        <text>(6R)-5,10-methylene-5,6,7,8-tetrahydrofolate + NADP(+) = (6R)-5,10-methenyltetrahydrofolate + NADPH</text>
        <dbReference type="Rhea" id="RHEA:22812"/>
        <dbReference type="ChEBI" id="CHEBI:15636"/>
        <dbReference type="ChEBI" id="CHEBI:57455"/>
        <dbReference type="ChEBI" id="CHEBI:57783"/>
        <dbReference type="ChEBI" id="CHEBI:58349"/>
        <dbReference type="EC" id="1.5.1.5"/>
    </reaction>
</comment>
<dbReference type="Gene3D" id="3.40.50.720">
    <property type="entry name" value="NAD(P)-binding Rossmann-like Domain"/>
    <property type="match status" value="1"/>
</dbReference>
<gene>
    <name evidence="11" type="primary">folD</name>
    <name evidence="14" type="ORF">ACFPQ3_06735</name>
</gene>
<protein>
    <recommendedName>
        <fullName evidence="11">Bifunctional protein FolD</fullName>
    </recommendedName>
    <domain>
        <recommendedName>
            <fullName evidence="11">Methylenetetrahydrofolate dehydrogenase</fullName>
            <ecNumber evidence="11">1.5.1.5</ecNumber>
        </recommendedName>
    </domain>
    <domain>
        <recommendedName>
            <fullName evidence="11">Methenyltetrahydrofolate cyclohydrolase</fullName>
            <ecNumber evidence="11">3.5.4.9</ecNumber>
        </recommendedName>
    </domain>
</protein>
<dbReference type="EC" id="3.5.4.9" evidence="11"/>
<organism evidence="14 15">
    <name type="scientific">Streptococcus caledonicus</name>
    <dbReference type="NCBI Taxonomy" id="2614158"/>
    <lineage>
        <taxon>Bacteria</taxon>
        <taxon>Bacillati</taxon>
        <taxon>Bacillota</taxon>
        <taxon>Bacilli</taxon>
        <taxon>Lactobacillales</taxon>
        <taxon>Streptococcaceae</taxon>
        <taxon>Streptococcus</taxon>
    </lineage>
</organism>
<evidence type="ECO:0000256" key="3">
    <source>
        <dbReference type="ARBA" id="ARBA00022605"/>
    </source>
</evidence>
<comment type="similarity">
    <text evidence="11">Belongs to the tetrahydrofolate dehydrogenase/cyclohydrolase family.</text>
</comment>
<evidence type="ECO:0000259" key="12">
    <source>
        <dbReference type="Pfam" id="PF00763"/>
    </source>
</evidence>
<keyword evidence="5 11" id="KW-0378">Hydrolase</keyword>
<comment type="pathway">
    <text evidence="1 11">One-carbon metabolism; tetrahydrofolate interconversion.</text>
</comment>
<keyword evidence="10 11" id="KW-0511">Multifunctional enzyme</keyword>
<dbReference type="InterPro" id="IPR020631">
    <property type="entry name" value="THF_DH/CycHdrlase_NAD-bd_dom"/>
</dbReference>
<dbReference type="Proteomes" id="UP001596110">
    <property type="component" value="Unassembled WGS sequence"/>
</dbReference>
<comment type="caution">
    <text evidence="11">Lacks conserved residue(s) required for the propagation of feature annotation.</text>
</comment>
<evidence type="ECO:0000256" key="10">
    <source>
        <dbReference type="ARBA" id="ARBA00023268"/>
    </source>
</evidence>
<keyword evidence="7 11" id="KW-0560">Oxidoreductase</keyword>
<evidence type="ECO:0000313" key="15">
    <source>
        <dbReference type="Proteomes" id="UP001596110"/>
    </source>
</evidence>
<dbReference type="Pfam" id="PF00763">
    <property type="entry name" value="THF_DHG_CYH"/>
    <property type="match status" value="1"/>
</dbReference>
<evidence type="ECO:0000313" key="14">
    <source>
        <dbReference type="EMBL" id="MFC5631278.1"/>
    </source>
</evidence>
<proteinExistence type="inferred from homology"/>
<keyword evidence="8 11" id="KW-0368">Histidine biosynthesis</keyword>
<reference evidence="15" key="1">
    <citation type="journal article" date="2019" name="Int. J. Syst. Evol. Microbiol.">
        <title>The Global Catalogue of Microorganisms (GCM) 10K type strain sequencing project: providing services to taxonomists for standard genome sequencing and annotation.</title>
        <authorList>
            <consortium name="The Broad Institute Genomics Platform"/>
            <consortium name="The Broad Institute Genome Sequencing Center for Infectious Disease"/>
            <person name="Wu L."/>
            <person name="Ma J."/>
        </authorList>
    </citation>
    <scope>NUCLEOTIDE SEQUENCE [LARGE SCALE GENOMIC DNA]</scope>
    <source>
        <strain evidence="15">DT43</strain>
    </source>
</reference>
<evidence type="ECO:0000256" key="11">
    <source>
        <dbReference type="HAMAP-Rule" id="MF_01576"/>
    </source>
</evidence>
<keyword evidence="9 11" id="KW-0486">Methionine biosynthesis</keyword>
<dbReference type="InterPro" id="IPR000672">
    <property type="entry name" value="THF_DH/CycHdrlase"/>
</dbReference>
<dbReference type="SUPFAM" id="SSF51735">
    <property type="entry name" value="NAD(P)-binding Rossmann-fold domains"/>
    <property type="match status" value="1"/>
</dbReference>
<dbReference type="PANTHER" id="PTHR48099">
    <property type="entry name" value="C-1-TETRAHYDROFOLATE SYNTHASE, CYTOPLASMIC-RELATED"/>
    <property type="match status" value="1"/>
</dbReference>
<dbReference type="PANTHER" id="PTHR48099:SF5">
    <property type="entry name" value="C-1-TETRAHYDROFOLATE SYNTHASE, CYTOPLASMIC"/>
    <property type="match status" value="1"/>
</dbReference>
<feature type="binding site" evidence="11">
    <location>
        <begin position="165"/>
        <end position="167"/>
    </location>
    <ligand>
        <name>NADP(+)</name>
        <dbReference type="ChEBI" id="CHEBI:58349"/>
    </ligand>
</feature>
<evidence type="ECO:0000256" key="2">
    <source>
        <dbReference type="ARBA" id="ARBA00022563"/>
    </source>
</evidence>
<sequence>MAQIIDGKGLAQQIQHELSKKVQLLKSQHGVVPGLVVILVGDNPASQVYVRNKERSALAAGFLSETVRLPESTTEEALLNVVKKYNQDDRFHGILVQLPLPEHINEQNVLLAINPEKDVDGFHPTNMGNLWSGNRVMVPCTPAGIMKMLEAYQVEIEGKTAVVIGRSNIVGKPMAHLLIEQNATVTLTHSKTQNLPEVCQTADILVVAIGRGHFVTKDFVKPGAVVIDVGMNRDENGKLIGDVKFDEVAEIASLITPVPGGVGPMTITMLLEQTYKAALRSSSSKEE</sequence>
<feature type="domain" description="Tetrahydrofolate dehydrogenase/cyclohydrolase catalytic" evidence="12">
    <location>
        <begin position="5"/>
        <end position="120"/>
    </location>
</feature>
<dbReference type="PROSITE" id="PS00767">
    <property type="entry name" value="THF_DHG_CYH_2"/>
    <property type="match status" value="1"/>
</dbReference>
<dbReference type="NCBIfam" id="NF010785">
    <property type="entry name" value="PRK14188.1"/>
    <property type="match status" value="1"/>
</dbReference>
<dbReference type="NCBIfam" id="NF010783">
    <property type="entry name" value="PRK14186.1"/>
    <property type="match status" value="1"/>
</dbReference>
<dbReference type="HAMAP" id="MF_01576">
    <property type="entry name" value="THF_DHG_CYH"/>
    <property type="match status" value="1"/>
</dbReference>
<evidence type="ECO:0000256" key="5">
    <source>
        <dbReference type="ARBA" id="ARBA00022801"/>
    </source>
</evidence>
<accession>A0ABW0UDR3</accession>
<dbReference type="Pfam" id="PF02882">
    <property type="entry name" value="THF_DHG_CYH_C"/>
    <property type="match status" value="1"/>
</dbReference>
<feature type="domain" description="Tetrahydrofolate dehydrogenase/cyclohydrolase NAD(P)-binding" evidence="13">
    <location>
        <begin position="139"/>
        <end position="280"/>
    </location>
</feature>
<dbReference type="EMBL" id="JBHSOJ010000016">
    <property type="protein sequence ID" value="MFC5631278.1"/>
    <property type="molecule type" value="Genomic_DNA"/>
</dbReference>
<keyword evidence="4 11" id="KW-0658">Purine biosynthesis</keyword>
<keyword evidence="3 11" id="KW-0028">Amino-acid biosynthesis</keyword>
<dbReference type="InterPro" id="IPR020630">
    <property type="entry name" value="THF_DH/CycHdrlase_cat_dom"/>
</dbReference>
<keyword evidence="6 11" id="KW-0521">NADP</keyword>
<comment type="catalytic activity">
    <reaction evidence="11">
        <text>(6R)-5,10-methenyltetrahydrofolate + H2O = (6R)-10-formyltetrahydrofolate + H(+)</text>
        <dbReference type="Rhea" id="RHEA:23700"/>
        <dbReference type="ChEBI" id="CHEBI:15377"/>
        <dbReference type="ChEBI" id="CHEBI:15378"/>
        <dbReference type="ChEBI" id="CHEBI:57455"/>
        <dbReference type="ChEBI" id="CHEBI:195366"/>
        <dbReference type="EC" id="3.5.4.9"/>
    </reaction>
</comment>
<dbReference type="CDD" id="cd01080">
    <property type="entry name" value="NAD_bind_m-THF_DH_Cyclohyd"/>
    <property type="match status" value="1"/>
</dbReference>
<dbReference type="InterPro" id="IPR046346">
    <property type="entry name" value="Aminoacid_DH-like_N_sf"/>
</dbReference>
<evidence type="ECO:0000256" key="1">
    <source>
        <dbReference type="ARBA" id="ARBA00004777"/>
    </source>
</evidence>
<dbReference type="Gene3D" id="3.40.50.10860">
    <property type="entry name" value="Leucine Dehydrogenase, chain A, domain 1"/>
    <property type="match status" value="1"/>
</dbReference>
<dbReference type="InterPro" id="IPR036291">
    <property type="entry name" value="NAD(P)-bd_dom_sf"/>
</dbReference>
<comment type="subunit">
    <text evidence="11">Homodimer.</text>
</comment>